<organism evidence="1 2">
    <name type="scientific">Peronosclerospora sorghi</name>
    <dbReference type="NCBI Taxonomy" id="230839"/>
    <lineage>
        <taxon>Eukaryota</taxon>
        <taxon>Sar</taxon>
        <taxon>Stramenopiles</taxon>
        <taxon>Oomycota</taxon>
        <taxon>Peronosporomycetes</taxon>
        <taxon>Peronosporales</taxon>
        <taxon>Peronosporaceae</taxon>
        <taxon>Peronosclerospora</taxon>
    </lineage>
</organism>
<gene>
    <name evidence="1" type="ORF">PsorP6_004171</name>
</gene>
<reference evidence="1 2" key="1">
    <citation type="journal article" date="2022" name="bioRxiv">
        <title>The genome of the oomycete Peronosclerospora sorghi, a cosmopolitan pathogen of maize and sorghum, is inflated with dispersed pseudogenes.</title>
        <authorList>
            <person name="Fletcher K."/>
            <person name="Martin F."/>
            <person name="Isakeit T."/>
            <person name="Cavanaugh K."/>
            <person name="Magill C."/>
            <person name="Michelmore R."/>
        </authorList>
    </citation>
    <scope>NUCLEOTIDE SEQUENCE [LARGE SCALE GENOMIC DNA]</scope>
    <source>
        <strain evidence="1">P6</strain>
    </source>
</reference>
<dbReference type="Proteomes" id="UP001163321">
    <property type="component" value="Chromosome 8"/>
</dbReference>
<evidence type="ECO:0000313" key="2">
    <source>
        <dbReference type="Proteomes" id="UP001163321"/>
    </source>
</evidence>
<keyword evidence="2" id="KW-1185">Reference proteome</keyword>
<protein>
    <submittedName>
        <fullName evidence="1">Uncharacterized protein</fullName>
    </submittedName>
</protein>
<evidence type="ECO:0000313" key="1">
    <source>
        <dbReference type="EMBL" id="KAI9906814.1"/>
    </source>
</evidence>
<accession>A0ACC0VLJ9</accession>
<comment type="caution">
    <text evidence="1">The sequence shown here is derived from an EMBL/GenBank/DDBJ whole genome shotgun (WGS) entry which is preliminary data.</text>
</comment>
<name>A0ACC0VLJ9_9STRA</name>
<dbReference type="EMBL" id="CM047587">
    <property type="protein sequence ID" value="KAI9906814.1"/>
    <property type="molecule type" value="Genomic_DNA"/>
</dbReference>
<proteinExistence type="predicted"/>
<sequence length="189" mass="21410">MGDVSTYLPFVRLTYIYSAHTALTDGNEIVLKLLIKNVEKNAELSKVHVLSLLWGYHQSVEHFECAFVHPVDVLLGADVVCWPVLVKPILQTIKYLLLRSRDTLKGMLCSGFVCRAQATEDHFFEEAEALGFRFERVQEDTLLPTPRPANVTSNLELQLLVFTLDSRKPNWNDPVTFSNAELTNIQTSC</sequence>